<evidence type="ECO:0000256" key="3">
    <source>
        <dbReference type="ARBA" id="ARBA00022884"/>
    </source>
</evidence>
<dbReference type="Gene3D" id="3.30.420.100">
    <property type="match status" value="1"/>
</dbReference>
<keyword evidence="8" id="KW-1185">Reference proteome</keyword>
<protein>
    <recommendedName>
        <fullName evidence="6">Large ribosomal subunit protein uL18</fullName>
    </recommendedName>
</protein>
<evidence type="ECO:0000313" key="7">
    <source>
        <dbReference type="EMBL" id="ARD84108.1"/>
    </source>
</evidence>
<keyword evidence="5 6" id="KW-0687">Ribonucleoprotein</keyword>
<dbReference type="GeneID" id="16025326"/>
<reference evidence="7 8" key="1">
    <citation type="submission" date="2011-10" db="EMBL/GenBank/DDBJ databases">
        <title>Metabolic and evolutionary patterns in the extreme acidophile Ferroplasma acidiphilum.</title>
        <authorList>
            <person name="Golyshina O.V."/>
            <person name="Kozyavkin S.A."/>
            <person name="Tatusov R.L."/>
            <person name="Slesarev A.I."/>
            <person name="Golyshin P.N."/>
        </authorList>
    </citation>
    <scope>NUCLEOTIDE SEQUENCE [LARGE SCALE GENOMIC DNA]</scope>
    <source>
        <strain evidence="8">Y</strain>
    </source>
</reference>
<comment type="similarity">
    <text evidence="1 6">Belongs to the universal ribosomal protein uL18 family.</text>
</comment>
<evidence type="ECO:0000313" key="8">
    <source>
        <dbReference type="Proteomes" id="UP000192050"/>
    </source>
</evidence>
<dbReference type="KEGG" id="fai:FAD_0178"/>
<dbReference type="GO" id="GO:0006412">
    <property type="term" value="P:translation"/>
    <property type="evidence" value="ECO:0007669"/>
    <property type="project" value="UniProtKB-UniRule"/>
</dbReference>
<organism evidence="7 8">
    <name type="scientific">Ferroplasma acidiphilum</name>
    <dbReference type="NCBI Taxonomy" id="74969"/>
    <lineage>
        <taxon>Archaea</taxon>
        <taxon>Methanobacteriati</taxon>
        <taxon>Thermoplasmatota</taxon>
        <taxon>Thermoplasmata</taxon>
        <taxon>Thermoplasmatales</taxon>
        <taxon>Ferroplasmaceae</taxon>
        <taxon>Ferroplasma</taxon>
    </lineage>
</organism>
<proteinExistence type="inferred from homology"/>
<dbReference type="InterPro" id="IPR005485">
    <property type="entry name" value="Rbsml_uL18_euk_arch"/>
</dbReference>
<dbReference type="GO" id="GO:0003735">
    <property type="term" value="F:structural constituent of ribosome"/>
    <property type="evidence" value="ECO:0007669"/>
    <property type="project" value="InterPro"/>
</dbReference>
<dbReference type="PANTHER" id="PTHR23410">
    <property type="entry name" value="RIBOSOMAL PROTEIN L5-RELATED"/>
    <property type="match status" value="1"/>
</dbReference>
<dbReference type="GO" id="GO:0000027">
    <property type="term" value="P:ribosomal large subunit assembly"/>
    <property type="evidence" value="ECO:0007669"/>
    <property type="project" value="TreeGrafter"/>
</dbReference>
<dbReference type="Proteomes" id="UP000192050">
    <property type="component" value="Chromosome"/>
</dbReference>
<comment type="subunit">
    <text evidence="6">Part of the 50S ribosomal subunit. Contacts the 5S and 23S rRNAs.</text>
</comment>
<evidence type="ECO:0000256" key="6">
    <source>
        <dbReference type="HAMAP-Rule" id="MF_01337"/>
    </source>
</evidence>
<dbReference type="EMBL" id="CP015363">
    <property type="protein sequence ID" value="ARD84108.1"/>
    <property type="molecule type" value="Genomic_DNA"/>
</dbReference>
<dbReference type="SUPFAM" id="SSF53137">
    <property type="entry name" value="Translational machinery components"/>
    <property type="match status" value="1"/>
</dbReference>
<accession>A0A1V0N1U7</accession>
<evidence type="ECO:0000256" key="1">
    <source>
        <dbReference type="ARBA" id="ARBA00007116"/>
    </source>
</evidence>
<dbReference type="InterPro" id="IPR057268">
    <property type="entry name" value="Ribosomal_L18"/>
</dbReference>
<dbReference type="InterPro" id="IPR057267">
    <property type="entry name" value="Rbsml_uL18_arch"/>
</dbReference>
<dbReference type="Pfam" id="PF17144">
    <property type="entry name" value="Ribosomal_L5e"/>
    <property type="match status" value="1"/>
</dbReference>
<keyword evidence="2 6" id="KW-0699">rRNA-binding</keyword>
<comment type="function">
    <text evidence="6">This is one of the proteins that bind and probably mediate the attachment of the 5S RNA into the large ribosomal subunit, where it forms part of the central protuberance.</text>
</comment>
<evidence type="ECO:0000256" key="4">
    <source>
        <dbReference type="ARBA" id="ARBA00022980"/>
    </source>
</evidence>
<evidence type="ECO:0000256" key="2">
    <source>
        <dbReference type="ARBA" id="ARBA00022730"/>
    </source>
</evidence>
<evidence type="ECO:0000256" key="5">
    <source>
        <dbReference type="ARBA" id="ARBA00023274"/>
    </source>
</evidence>
<keyword evidence="4 6" id="KW-0689">Ribosomal protein</keyword>
<gene>
    <name evidence="6" type="primary">rpl18</name>
    <name evidence="7" type="ORF">FAD_0178</name>
</gene>
<dbReference type="RefSeq" id="WP_009887183.1">
    <property type="nucleotide sequence ID" value="NZ_CP015363.1"/>
</dbReference>
<dbReference type="STRING" id="74969.FAD_0178"/>
<dbReference type="CDD" id="cd00432">
    <property type="entry name" value="Ribosomal_L18_L5e"/>
    <property type="match status" value="1"/>
</dbReference>
<dbReference type="GO" id="GO:0022625">
    <property type="term" value="C:cytosolic large ribosomal subunit"/>
    <property type="evidence" value="ECO:0007669"/>
    <property type="project" value="TreeGrafter"/>
</dbReference>
<dbReference type="NCBIfam" id="NF006342">
    <property type="entry name" value="PRK08569.1"/>
    <property type="match status" value="1"/>
</dbReference>
<dbReference type="PANTHER" id="PTHR23410:SF12">
    <property type="entry name" value="LARGE RIBOSOMAL SUBUNIT PROTEIN UL18"/>
    <property type="match status" value="1"/>
</dbReference>
<dbReference type="HAMAP" id="MF_01337_A">
    <property type="entry name" value="Ribosomal_uL18_A"/>
    <property type="match status" value="1"/>
</dbReference>
<sequence length="157" mass="17458">MKTTPVLKRRNLGITDYQKRYRLLKSNVTRAVVRPTNKGLMIEFVDYSPSGDLVKVTVTDKTLQKEYGVYGNNIQAMYLAGYLAGKKAAEKGIESAIFDTGRYKFIHGGRLAAALKGIVDSGIEIPASEDVFPDESRINGEHLKNKVDISKYVKKGE</sequence>
<keyword evidence="3 6" id="KW-0694">RNA-binding</keyword>
<name>A0A1V0N1U7_9ARCH</name>
<dbReference type="GO" id="GO:0008097">
    <property type="term" value="F:5S rRNA binding"/>
    <property type="evidence" value="ECO:0007669"/>
    <property type="project" value="InterPro"/>
</dbReference>
<dbReference type="AlphaFoldDB" id="A0A1V0N1U7"/>
<dbReference type="OrthoDB" id="8644at2157"/>